<dbReference type="Pfam" id="PF01936">
    <property type="entry name" value="NYN"/>
    <property type="match status" value="1"/>
</dbReference>
<dbReference type="InterPro" id="IPR041966">
    <property type="entry name" value="LOTUS-like"/>
</dbReference>
<organism evidence="3 4">
    <name type="scientific">Candidatus Viridilinea halotolerans</name>
    <dbReference type="NCBI Taxonomy" id="2491704"/>
    <lineage>
        <taxon>Bacteria</taxon>
        <taxon>Bacillati</taxon>
        <taxon>Chloroflexota</taxon>
        <taxon>Chloroflexia</taxon>
        <taxon>Chloroflexales</taxon>
        <taxon>Chloroflexineae</taxon>
        <taxon>Oscillochloridaceae</taxon>
        <taxon>Candidatus Viridilinea</taxon>
    </lineage>
</organism>
<reference evidence="3 4" key="1">
    <citation type="submission" date="2018-12" db="EMBL/GenBank/DDBJ databases">
        <title>Genome Sequence of Candidatus Viridilinea halotolerans isolated from saline sulfide-rich spring.</title>
        <authorList>
            <person name="Grouzdev D.S."/>
            <person name="Burganskaya E.I."/>
            <person name="Krutkina M.S."/>
            <person name="Sukhacheva M.V."/>
            <person name="Gorlenko V.M."/>
        </authorList>
    </citation>
    <scope>NUCLEOTIDE SEQUENCE [LARGE SCALE GENOMIC DNA]</scope>
    <source>
        <strain evidence="3">Chok-6</strain>
    </source>
</reference>
<evidence type="ECO:0000259" key="2">
    <source>
        <dbReference type="PROSITE" id="PS51644"/>
    </source>
</evidence>
<dbReference type="CDD" id="cd11297">
    <property type="entry name" value="PIN_LabA-like_N_1"/>
    <property type="match status" value="1"/>
</dbReference>
<dbReference type="PANTHER" id="PTHR35811">
    <property type="entry name" value="SLR1870 PROTEIN"/>
    <property type="match status" value="1"/>
</dbReference>
<dbReference type="AlphaFoldDB" id="A0A426TXB6"/>
<dbReference type="Pfam" id="PF12872">
    <property type="entry name" value="OST-HTH"/>
    <property type="match status" value="2"/>
</dbReference>
<protein>
    <submittedName>
        <fullName evidence="3">NYN domain-containing protein</fullName>
    </submittedName>
</protein>
<feature type="domain" description="HTH OST-type" evidence="2">
    <location>
        <begin position="345"/>
        <end position="420"/>
    </location>
</feature>
<dbReference type="GO" id="GO:0004540">
    <property type="term" value="F:RNA nuclease activity"/>
    <property type="evidence" value="ECO:0007669"/>
    <property type="project" value="InterPro"/>
</dbReference>
<evidence type="ECO:0000313" key="3">
    <source>
        <dbReference type="EMBL" id="RRR70388.1"/>
    </source>
</evidence>
<evidence type="ECO:0000313" key="4">
    <source>
        <dbReference type="Proteomes" id="UP000280307"/>
    </source>
</evidence>
<feature type="compositionally biased region" description="Pro residues" evidence="1">
    <location>
        <begin position="211"/>
        <end position="229"/>
    </location>
</feature>
<dbReference type="EMBL" id="RSAS01000527">
    <property type="protein sequence ID" value="RRR70388.1"/>
    <property type="molecule type" value="Genomic_DNA"/>
</dbReference>
<dbReference type="PANTHER" id="PTHR35811:SF1">
    <property type="entry name" value="HTH OST-TYPE DOMAIN-CONTAINING PROTEIN"/>
    <property type="match status" value="1"/>
</dbReference>
<feature type="region of interest" description="Disordered" evidence="1">
    <location>
        <begin position="317"/>
        <end position="343"/>
    </location>
</feature>
<dbReference type="InterPro" id="IPR021139">
    <property type="entry name" value="NYN"/>
</dbReference>
<evidence type="ECO:0000256" key="1">
    <source>
        <dbReference type="SAM" id="MobiDB-lite"/>
    </source>
</evidence>
<sequence>MTIMIESMKAYKSPSAGHHYPLSSLTIHVPLPRTLAEGTHHPEFAPDEMATVALLIDGENVAPDLVAAALGEAQRYGTLAVRRMYANPNVMSQRNWQEVLTRHQIEAVHHQRLAVGKNATDIALVVEAMDLLHQGAIRCFCLLATDSDYTPLAKRLRAAGRLVVGMGRGQVSSSLIEACNSFITLTQLGDALSPPPLVKPASALPLVPSVKPAPPPPPPTPKPTPPIPPVAATTPQSAPNDPAPLLISGWHAVQEARGEVSLSSLVVEIQRRYPNFKPEAHGYTRLASLIRKRSDLFTMKPSARHVQHLIVYLNTPSTPSLSTTETKSPTPTQPSAKKPVPSSGEKVQLVALLVRAWQQATKNDGWLNLSTFGMEIRKIAPSFSVTVYGYNKLKEVLQAHADRFELRQQHAGQWEARLRG</sequence>
<dbReference type="CDD" id="cd10146">
    <property type="entry name" value="LabA_like_C"/>
    <property type="match status" value="1"/>
</dbReference>
<dbReference type="Gene3D" id="3.30.420.610">
    <property type="entry name" value="LOTUS domain-like"/>
    <property type="match status" value="2"/>
</dbReference>
<accession>A0A426TXB6</accession>
<dbReference type="InterPro" id="IPR025605">
    <property type="entry name" value="OST-HTH/LOTUS_dom"/>
</dbReference>
<dbReference type="PROSITE" id="PS51644">
    <property type="entry name" value="HTH_OST"/>
    <property type="match status" value="2"/>
</dbReference>
<dbReference type="Gene3D" id="3.40.50.1010">
    <property type="entry name" value="5'-nuclease"/>
    <property type="match status" value="1"/>
</dbReference>
<feature type="region of interest" description="Disordered" evidence="1">
    <location>
        <begin position="209"/>
        <end position="241"/>
    </location>
</feature>
<proteinExistence type="predicted"/>
<gene>
    <name evidence="3" type="ORF">EI684_13415</name>
</gene>
<dbReference type="Proteomes" id="UP000280307">
    <property type="component" value="Unassembled WGS sequence"/>
</dbReference>
<name>A0A426TXB6_9CHLR</name>
<feature type="compositionally biased region" description="Low complexity" evidence="1">
    <location>
        <begin position="317"/>
        <end position="335"/>
    </location>
</feature>
<comment type="caution">
    <text evidence="3">The sequence shown here is derived from an EMBL/GenBank/DDBJ whole genome shotgun (WGS) entry which is preliminary data.</text>
</comment>
<feature type="domain" description="HTH OST-type" evidence="2">
    <location>
        <begin position="238"/>
        <end position="315"/>
    </location>
</feature>